<dbReference type="EC" id="3.2.1.55" evidence="5"/>
<feature type="binding site" evidence="7">
    <location>
        <begin position="178"/>
        <end position="180"/>
    </location>
    <ligand>
        <name>substrate</name>
    </ligand>
</feature>
<dbReference type="InterPro" id="IPR006710">
    <property type="entry name" value="Glyco_hydro_43"/>
</dbReference>
<feature type="binding site" evidence="7">
    <location>
        <position position="41"/>
    </location>
    <ligand>
        <name>substrate</name>
    </ligand>
</feature>
<name>A0A2S9VDP6_9ALTE</name>
<comment type="catalytic activity">
    <reaction evidence="5">
        <text>Hydrolysis of terminal non-reducing alpha-L-arabinofuranoside residues in alpha-L-arabinosides.</text>
        <dbReference type="EC" id="3.2.1.55"/>
    </reaction>
</comment>
<dbReference type="PROSITE" id="PS51257">
    <property type="entry name" value="PROKAR_LIPOPROTEIN"/>
    <property type="match status" value="1"/>
</dbReference>
<protein>
    <recommendedName>
        <fullName evidence="5">Extracellular exo-alpha-(1-&gt;5)-L-arabinofuranosidase</fullName>
        <ecNumber evidence="5">3.2.1.55</ecNumber>
    </recommendedName>
</protein>
<organism evidence="10 11">
    <name type="scientific">Alteromonas alba</name>
    <dbReference type="NCBI Taxonomy" id="2079529"/>
    <lineage>
        <taxon>Bacteria</taxon>
        <taxon>Pseudomonadati</taxon>
        <taxon>Pseudomonadota</taxon>
        <taxon>Gammaproteobacteria</taxon>
        <taxon>Alteromonadales</taxon>
        <taxon>Alteromonadaceae</taxon>
        <taxon>Alteromonas/Salinimonas group</taxon>
        <taxon>Alteromonas</taxon>
    </lineage>
</organism>
<keyword evidence="9" id="KW-0732">Signal</keyword>
<feature type="signal peptide" evidence="9">
    <location>
        <begin position="1"/>
        <end position="34"/>
    </location>
</feature>
<evidence type="ECO:0000313" key="10">
    <source>
        <dbReference type="EMBL" id="PRO74588.1"/>
    </source>
</evidence>
<keyword evidence="3 5" id="KW-0378">Hydrolase</keyword>
<feature type="binding site" evidence="7">
    <location>
        <position position="118"/>
    </location>
    <ligand>
        <name>substrate</name>
    </ligand>
</feature>
<evidence type="ECO:0000256" key="1">
    <source>
        <dbReference type="ARBA" id="ARBA00004834"/>
    </source>
</evidence>
<dbReference type="GO" id="GO:0046556">
    <property type="term" value="F:alpha-L-arabinofuranosidase activity"/>
    <property type="evidence" value="ECO:0007669"/>
    <property type="project" value="UniProtKB-EC"/>
</dbReference>
<dbReference type="Pfam" id="PF04616">
    <property type="entry name" value="Glyco_hydro_43"/>
    <property type="match status" value="1"/>
</dbReference>
<dbReference type="UniPathway" id="UPA00667"/>
<dbReference type="AlphaFoldDB" id="A0A2S9VDP6"/>
<evidence type="ECO:0000256" key="4">
    <source>
        <dbReference type="ARBA" id="ARBA00023295"/>
    </source>
</evidence>
<keyword evidence="11" id="KW-1185">Reference proteome</keyword>
<dbReference type="OrthoDB" id="9801455at2"/>
<comment type="caution">
    <text evidence="10">The sequence shown here is derived from an EMBL/GenBank/DDBJ whole genome shotgun (WGS) entry which is preliminary data.</text>
</comment>
<feature type="site" description="Important for catalytic activity, responsible for pKa modulation of the active site Glu and correct orientation of both the proton donor and substrate" evidence="8">
    <location>
        <position position="161"/>
    </location>
</feature>
<dbReference type="InterPro" id="IPR050727">
    <property type="entry name" value="GH43_arabinanases"/>
</dbReference>
<proteinExistence type="inferred from homology"/>
<dbReference type="GO" id="GO:0046558">
    <property type="term" value="F:arabinan endo-1,5-alpha-L-arabinosidase activity"/>
    <property type="evidence" value="ECO:0007669"/>
    <property type="project" value="InterPro"/>
</dbReference>
<dbReference type="GO" id="GO:0031222">
    <property type="term" value="P:arabinan catabolic process"/>
    <property type="evidence" value="ECO:0007669"/>
    <property type="project" value="UniProtKB-UniPathway"/>
</dbReference>
<feature type="binding site" evidence="7">
    <location>
        <begin position="158"/>
        <end position="161"/>
    </location>
    <ligand>
        <name>substrate</name>
    </ligand>
</feature>
<feature type="active site" description="Proton donor" evidence="6">
    <location>
        <position position="224"/>
    </location>
</feature>
<dbReference type="InterPro" id="IPR016840">
    <property type="entry name" value="Glyco_hydro_43_endo_a_Ara-ase"/>
</dbReference>
<dbReference type="InterPro" id="IPR023296">
    <property type="entry name" value="Glyco_hydro_beta-prop_sf"/>
</dbReference>
<accession>A0A2S9VDP6</accession>
<dbReference type="Proteomes" id="UP000238949">
    <property type="component" value="Unassembled WGS sequence"/>
</dbReference>
<dbReference type="CDD" id="cd18830">
    <property type="entry name" value="GH43_CjArb43A-like"/>
    <property type="match status" value="1"/>
</dbReference>
<evidence type="ECO:0000313" key="11">
    <source>
        <dbReference type="Proteomes" id="UP000238949"/>
    </source>
</evidence>
<evidence type="ECO:0000256" key="7">
    <source>
        <dbReference type="PIRSR" id="PIRSR026534-2"/>
    </source>
</evidence>
<evidence type="ECO:0000256" key="3">
    <source>
        <dbReference type="ARBA" id="ARBA00022801"/>
    </source>
</evidence>
<dbReference type="PANTHER" id="PTHR43301">
    <property type="entry name" value="ARABINAN ENDO-1,5-ALPHA-L-ARABINOSIDASE"/>
    <property type="match status" value="1"/>
</dbReference>
<feature type="site" description="Important for substrate recognition" evidence="8">
    <location>
        <position position="294"/>
    </location>
</feature>
<evidence type="ECO:0000256" key="6">
    <source>
        <dbReference type="PIRSR" id="PIRSR026534-1"/>
    </source>
</evidence>
<comment type="similarity">
    <text evidence="2 5">Belongs to the glycosyl hydrolase 43 family.</text>
</comment>
<evidence type="ECO:0000256" key="5">
    <source>
        <dbReference type="PIRNR" id="PIRNR026534"/>
    </source>
</evidence>
<reference evidence="11" key="1">
    <citation type="journal article" date="2020" name="Int. J. Syst. Evol. Microbiol.">
        <title>Alteromonas alba sp. nov., a marine bacterium isolated from the seawater of the West Pacific Ocean.</title>
        <authorList>
            <person name="Sun C."/>
            <person name="Wu Y.-H."/>
            <person name="Xamxidin M."/>
            <person name="Cheng H."/>
            <person name="Xu X.-W."/>
        </authorList>
    </citation>
    <scope>NUCLEOTIDE SEQUENCE [LARGE SCALE GENOMIC DNA]</scope>
    <source>
        <strain evidence="11">190</strain>
    </source>
</reference>
<dbReference type="Gene3D" id="2.115.10.20">
    <property type="entry name" value="Glycosyl hydrolase domain, family 43"/>
    <property type="match status" value="1"/>
</dbReference>
<dbReference type="EMBL" id="PVNP01000047">
    <property type="protein sequence ID" value="PRO74588.1"/>
    <property type="molecule type" value="Genomic_DNA"/>
</dbReference>
<sequence length="350" mass="39210">MIQSRKRKTSATRLRLVLTSLLSGAFLMGCGAQAKQVEVHDPVMTKAGDTYYVFSTGPGITYYESKDMQNWTLTGRVFPDEPSWAKRISPSFDGHLWAPDIYQKNGKFYLYYSVSAFGKNTSAIGVTVNESLDPQSPDYKWIDYGIVVESVPHRDHWNAIDPAIVEDDDGNAWMSFGSFWDGLKLVKLDDDLVRLAEPQEWYSIASRPGSNVADSADPGEGAIEAPYIFKQNGYYYLFVSFDKCCRGMDSTYNVRVGRSKSVTGPYLDRDGKSLMAGGGTMVIEGNDDWVALGHNAAYTFDGKDYLVLHAYETADNALQKLRILPMSWDNDWPVVDPADLNKRTTELLKK</sequence>
<keyword evidence="4 5" id="KW-0326">Glycosidase</keyword>
<evidence type="ECO:0000256" key="9">
    <source>
        <dbReference type="SAM" id="SignalP"/>
    </source>
</evidence>
<dbReference type="PIRSF" id="PIRSF026534">
    <property type="entry name" value="Endo_alpha-L-arabinosidase"/>
    <property type="match status" value="1"/>
</dbReference>
<feature type="chain" id="PRO_5015758904" description="Extracellular exo-alpha-(1-&gt;5)-L-arabinofuranosidase" evidence="9">
    <location>
        <begin position="35"/>
        <end position="350"/>
    </location>
</feature>
<comment type="pathway">
    <text evidence="1 5">Glycan metabolism; L-arabinan degradation.</text>
</comment>
<feature type="active site" description="Proton acceptor" evidence="6">
    <location>
        <position position="41"/>
    </location>
</feature>
<evidence type="ECO:0000256" key="2">
    <source>
        <dbReference type="ARBA" id="ARBA00009865"/>
    </source>
</evidence>
<dbReference type="PANTHER" id="PTHR43301:SF3">
    <property type="entry name" value="ARABINAN ENDO-1,5-ALPHA-L-ARABINOSIDASE A-RELATED"/>
    <property type="match status" value="1"/>
</dbReference>
<dbReference type="SUPFAM" id="SSF75005">
    <property type="entry name" value="Arabinanase/levansucrase/invertase"/>
    <property type="match status" value="1"/>
</dbReference>
<gene>
    <name evidence="10" type="ORF">C6Y40_05630</name>
</gene>
<evidence type="ECO:0000256" key="8">
    <source>
        <dbReference type="PIRSR" id="PIRSR026534-3"/>
    </source>
</evidence>